<geneLocation type="plasmid" evidence="2">
    <name>unnamed</name>
</geneLocation>
<evidence type="ECO:0000259" key="1">
    <source>
        <dbReference type="Pfam" id="PF10137"/>
    </source>
</evidence>
<dbReference type="InterPro" id="IPR019302">
    <property type="entry name" value="CAP12/PCTIR_TIR_dom"/>
</dbReference>
<keyword evidence="2" id="KW-0614">Plasmid</keyword>
<gene>
    <name evidence="2" type="ORF">MKI86_21500</name>
</gene>
<name>A0ABT0CSZ5_9HYPH</name>
<proteinExistence type="predicted"/>
<accession>A0ABT0CSZ5</accession>
<sequence length="296" mass="32315">MNDVTQIRKMPPFPSRGLLIASANMLKFVGHSGFEALRLEWDLQDTDAGTGSGLMARATSLATYALKNPELRTPDGNYLQSEIVAKAGEIYRNGWMTNLSEKERSAFKTASANAGSMNDVSESGVVVVSTGDPHSSSATAAPTISPQSSPLKRKIFVVHGHDEGARETLARFLEKLDFEVIILHEQANRGRTVMEKIEAHGDVGFAVVLLTPDDEGRKVNGTLKFRARQNVMLELGYFIGRLGRSNVCALTRGDVELPSDFAGIVYQPMEDGWRAAVARELADAGFEINWEKASRS</sequence>
<evidence type="ECO:0000313" key="2">
    <source>
        <dbReference type="EMBL" id="MCJ8151721.1"/>
    </source>
</evidence>
<feature type="domain" description="CD-NTase-associated protein 12/Pycsar effector protein TIR" evidence="1">
    <location>
        <begin position="154"/>
        <end position="270"/>
    </location>
</feature>
<dbReference type="RefSeq" id="WP_241605171.1">
    <property type="nucleotide sequence ID" value="NZ_JAKVIN010000010.1"/>
</dbReference>
<evidence type="ECO:0000313" key="3">
    <source>
        <dbReference type="Proteomes" id="UP001201844"/>
    </source>
</evidence>
<protein>
    <submittedName>
        <fullName evidence="2">Nucleotide-binding protein</fullName>
    </submittedName>
</protein>
<comment type="caution">
    <text evidence="2">The sequence shown here is derived from an EMBL/GenBank/DDBJ whole genome shotgun (WGS) entry which is preliminary data.</text>
</comment>
<keyword evidence="3" id="KW-1185">Reference proteome</keyword>
<dbReference type="Proteomes" id="UP001201844">
    <property type="component" value="Unassembled WGS sequence"/>
</dbReference>
<dbReference type="EMBL" id="JAKVIN010000010">
    <property type="protein sequence ID" value="MCJ8151721.1"/>
    <property type="molecule type" value="Genomic_DNA"/>
</dbReference>
<organism evidence="2 3">
    <name type="scientific">Shinella sedimenti</name>
    <dbReference type="NCBI Taxonomy" id="2919913"/>
    <lineage>
        <taxon>Bacteria</taxon>
        <taxon>Pseudomonadati</taxon>
        <taxon>Pseudomonadota</taxon>
        <taxon>Alphaproteobacteria</taxon>
        <taxon>Hyphomicrobiales</taxon>
        <taxon>Rhizobiaceae</taxon>
        <taxon>Shinella</taxon>
    </lineage>
</organism>
<reference evidence="2 3" key="1">
    <citation type="submission" date="2022-02" db="EMBL/GenBank/DDBJ databases">
        <title>Shinella B3.7 sp. nov., isolated from Sediment (Zhairuo Island).</title>
        <authorList>
            <person name="Chen G."/>
        </authorList>
    </citation>
    <scope>NUCLEOTIDE SEQUENCE [LARGE SCALE GENOMIC DNA]</scope>
    <source>
        <strain evidence="2 3">B3.7</strain>
        <plasmid evidence="2">unnamed</plasmid>
    </source>
</reference>
<dbReference type="Pfam" id="PF10137">
    <property type="entry name" value="CAP12-PCTIR_TIR"/>
    <property type="match status" value="1"/>
</dbReference>